<reference evidence="3" key="1">
    <citation type="submission" date="2021-03" db="EMBL/GenBank/DDBJ databases">
        <authorList>
            <person name="Jaffe A."/>
        </authorList>
    </citation>
    <scope>NUCLEOTIDE SEQUENCE</scope>
    <source>
        <strain evidence="3">RIFCSPLOWO2_01_FULL_43_13</strain>
    </source>
</reference>
<feature type="domain" description="NADH:ubiquinone oxidoreductase-like 20kDa subunit" evidence="2">
    <location>
        <begin position="15"/>
        <end position="150"/>
    </location>
</feature>
<dbReference type="Pfam" id="PF01058">
    <property type="entry name" value="Oxidored_q6"/>
    <property type="match status" value="1"/>
</dbReference>
<evidence type="ECO:0000313" key="3">
    <source>
        <dbReference type="EMBL" id="MBS3058118.1"/>
    </source>
</evidence>
<dbReference type="PANTHER" id="PTHR42845:SF2">
    <property type="entry name" value="F420-NON-REDUCING HYDROGENASE VHU SUBUNIT G"/>
    <property type="match status" value="1"/>
</dbReference>
<proteinExistence type="predicted"/>
<dbReference type="InterPro" id="IPR051349">
    <property type="entry name" value="Hydrogenase_assoc-protein"/>
</dbReference>
<organism evidence="3 4">
    <name type="scientific">Candidatus Iainarchaeum sp</name>
    <dbReference type="NCBI Taxonomy" id="3101447"/>
    <lineage>
        <taxon>Archaea</taxon>
        <taxon>Candidatus Iainarchaeota</taxon>
        <taxon>Candidatus Iainarchaeia</taxon>
        <taxon>Candidatus Iainarchaeales</taxon>
        <taxon>Candidatus Iainarchaeaceae</taxon>
        <taxon>Candidatus Iainarchaeum</taxon>
    </lineage>
</organism>
<dbReference type="InterPro" id="IPR006137">
    <property type="entry name" value="NADH_UbQ_OxRdtase-like_20kDa"/>
</dbReference>
<sequence>MPTKLKIGMFSFTSCEGCFANVLTLLDKEHEHILKRLEVKSARLIQKKSEIKGLDVAFIEGSLATEKDIEKAKQIRENSKKVVLLGTCTIDGWPSTQRNNFLPEQKQAVALEVRRKNQLSEILPPEKVIKVDLKLMGCPIDLKQFKESLNELFKEFGVN</sequence>
<dbReference type="InterPro" id="IPR037024">
    <property type="entry name" value="NiFe_Hase_small_N_sf"/>
</dbReference>
<reference evidence="3" key="2">
    <citation type="submission" date="2021-05" db="EMBL/GenBank/DDBJ databases">
        <title>Protein family content uncovers lineage relationships and bacterial pathway maintenance mechanisms in DPANN archaea.</title>
        <authorList>
            <person name="Castelle C.J."/>
            <person name="Meheust R."/>
            <person name="Jaffe A.L."/>
            <person name="Seitz K."/>
            <person name="Gong X."/>
            <person name="Baker B.J."/>
            <person name="Banfield J.F."/>
        </authorList>
    </citation>
    <scope>NUCLEOTIDE SEQUENCE</scope>
    <source>
        <strain evidence="3">RIFCSPLOWO2_01_FULL_43_13</strain>
    </source>
</reference>
<protein>
    <recommendedName>
        <fullName evidence="2">NADH:ubiquinone oxidoreductase-like 20kDa subunit domain-containing protein</fullName>
    </recommendedName>
</protein>
<dbReference type="AlphaFoldDB" id="A0A8T4KSN6"/>
<dbReference type="EMBL" id="JAGVWB010000011">
    <property type="protein sequence ID" value="MBS3058118.1"/>
    <property type="molecule type" value="Genomic_DNA"/>
</dbReference>
<name>A0A8T4KSN6_9ARCH</name>
<accession>A0A8T4KSN6</accession>
<evidence type="ECO:0000313" key="4">
    <source>
        <dbReference type="Proteomes" id="UP000680185"/>
    </source>
</evidence>
<dbReference type="Gene3D" id="3.40.50.700">
    <property type="entry name" value="NADH:ubiquinone oxidoreductase-like, 20kDa subunit"/>
    <property type="match status" value="1"/>
</dbReference>
<dbReference type="GO" id="GO:0051536">
    <property type="term" value="F:iron-sulfur cluster binding"/>
    <property type="evidence" value="ECO:0007669"/>
    <property type="project" value="InterPro"/>
</dbReference>
<dbReference type="Proteomes" id="UP000680185">
    <property type="component" value="Unassembled WGS sequence"/>
</dbReference>
<gene>
    <name evidence="3" type="ORF">J4478_01830</name>
</gene>
<keyword evidence="1" id="KW-0560">Oxidoreductase</keyword>
<dbReference type="SUPFAM" id="SSF56770">
    <property type="entry name" value="HydA/Nqo6-like"/>
    <property type="match status" value="1"/>
</dbReference>
<dbReference type="PANTHER" id="PTHR42845">
    <property type="entry name" value="COENZYME F420-REDUCING HYDROGENASE, GAMMA SUBUNIT"/>
    <property type="match status" value="1"/>
</dbReference>
<evidence type="ECO:0000259" key="2">
    <source>
        <dbReference type="Pfam" id="PF01058"/>
    </source>
</evidence>
<comment type="caution">
    <text evidence="3">The sequence shown here is derived from an EMBL/GenBank/DDBJ whole genome shotgun (WGS) entry which is preliminary data.</text>
</comment>
<evidence type="ECO:0000256" key="1">
    <source>
        <dbReference type="ARBA" id="ARBA00023002"/>
    </source>
</evidence>
<dbReference type="GO" id="GO:0016491">
    <property type="term" value="F:oxidoreductase activity"/>
    <property type="evidence" value="ECO:0007669"/>
    <property type="project" value="UniProtKB-KW"/>
</dbReference>